<evidence type="ECO:0000256" key="2">
    <source>
        <dbReference type="ARBA" id="ARBA00023015"/>
    </source>
</evidence>
<dbReference type="SUPFAM" id="SSF46785">
    <property type="entry name" value="Winged helix' DNA-binding domain"/>
    <property type="match status" value="1"/>
</dbReference>
<organism evidence="8 9">
    <name type="scientific">Sorangium cellulosum</name>
    <name type="common">Polyangium cellulosum</name>
    <dbReference type="NCBI Taxonomy" id="56"/>
    <lineage>
        <taxon>Bacteria</taxon>
        <taxon>Pseudomonadati</taxon>
        <taxon>Myxococcota</taxon>
        <taxon>Polyangia</taxon>
        <taxon>Polyangiales</taxon>
        <taxon>Polyangiaceae</taxon>
        <taxon>Sorangium</taxon>
    </lineage>
</organism>
<dbReference type="PANTHER" id="PTHR30537:SF5">
    <property type="entry name" value="HTH-TYPE TRANSCRIPTIONAL ACTIVATOR TTDR-RELATED"/>
    <property type="match status" value="1"/>
</dbReference>
<keyword evidence="2" id="KW-0805">Transcription regulation</keyword>
<dbReference type="RefSeq" id="WP_165373595.1">
    <property type="nucleotide sequence ID" value="NZ_CP012670.1"/>
</dbReference>
<evidence type="ECO:0000313" key="8">
    <source>
        <dbReference type="EMBL" id="AUX27498.1"/>
    </source>
</evidence>
<keyword evidence="5" id="KW-0175">Coiled coil</keyword>
<dbReference type="InterPro" id="IPR036390">
    <property type="entry name" value="WH_DNA-bd_sf"/>
</dbReference>
<dbReference type="Proteomes" id="UP000295781">
    <property type="component" value="Chromosome"/>
</dbReference>
<dbReference type="Gene3D" id="1.10.10.10">
    <property type="entry name" value="Winged helix-like DNA-binding domain superfamily/Winged helix DNA-binding domain"/>
    <property type="match status" value="1"/>
</dbReference>
<keyword evidence="3" id="KW-0238">DNA-binding</keyword>
<evidence type="ECO:0000256" key="6">
    <source>
        <dbReference type="SAM" id="MobiDB-lite"/>
    </source>
</evidence>
<dbReference type="Pfam" id="PF00126">
    <property type="entry name" value="HTH_1"/>
    <property type="match status" value="1"/>
</dbReference>
<accession>A0A4P2QDL8</accession>
<comment type="similarity">
    <text evidence="1">Belongs to the LysR transcriptional regulatory family.</text>
</comment>
<gene>
    <name evidence="8" type="ORF">SOCEGT47_080890</name>
</gene>
<proteinExistence type="inferred from homology"/>
<evidence type="ECO:0000313" key="9">
    <source>
        <dbReference type="Proteomes" id="UP000295781"/>
    </source>
</evidence>
<dbReference type="InterPro" id="IPR058163">
    <property type="entry name" value="LysR-type_TF_proteobact-type"/>
</dbReference>
<protein>
    <recommendedName>
        <fullName evidence="7">HTH lysR-type domain-containing protein</fullName>
    </recommendedName>
</protein>
<evidence type="ECO:0000256" key="4">
    <source>
        <dbReference type="ARBA" id="ARBA00023163"/>
    </source>
</evidence>
<feature type="region of interest" description="Disordered" evidence="6">
    <location>
        <begin position="146"/>
        <end position="184"/>
    </location>
</feature>
<feature type="domain" description="HTH lysR-type" evidence="7">
    <location>
        <begin position="1"/>
        <end position="63"/>
    </location>
</feature>
<dbReference type="InterPro" id="IPR036388">
    <property type="entry name" value="WH-like_DNA-bd_sf"/>
</dbReference>
<name>A0A4P2QDL8_SORCE</name>
<reference evidence="8 9" key="1">
    <citation type="submission" date="2015-09" db="EMBL/GenBank/DDBJ databases">
        <title>Sorangium comparison.</title>
        <authorList>
            <person name="Zaburannyi N."/>
            <person name="Bunk B."/>
            <person name="Overmann J."/>
            <person name="Mueller R."/>
        </authorList>
    </citation>
    <scope>NUCLEOTIDE SEQUENCE [LARGE SCALE GENOMIC DNA]</scope>
    <source>
        <strain evidence="8 9">So ceGT47</strain>
    </source>
</reference>
<evidence type="ECO:0000256" key="3">
    <source>
        <dbReference type="ARBA" id="ARBA00023125"/>
    </source>
</evidence>
<evidence type="ECO:0000256" key="1">
    <source>
        <dbReference type="ARBA" id="ARBA00009437"/>
    </source>
</evidence>
<dbReference type="AlphaFoldDB" id="A0A4P2QDL8"/>
<evidence type="ECO:0000259" key="7">
    <source>
        <dbReference type="PROSITE" id="PS50931"/>
    </source>
</evidence>
<dbReference type="GO" id="GO:0006351">
    <property type="term" value="P:DNA-templated transcription"/>
    <property type="evidence" value="ECO:0007669"/>
    <property type="project" value="TreeGrafter"/>
</dbReference>
<dbReference type="FunFam" id="1.10.10.10:FF:000001">
    <property type="entry name" value="LysR family transcriptional regulator"/>
    <property type="match status" value="1"/>
</dbReference>
<feature type="compositionally biased region" description="Basic residues" evidence="6">
    <location>
        <begin position="163"/>
        <end position="172"/>
    </location>
</feature>
<dbReference type="EMBL" id="CP012670">
    <property type="protein sequence ID" value="AUX27498.1"/>
    <property type="molecule type" value="Genomic_DNA"/>
</dbReference>
<dbReference type="PANTHER" id="PTHR30537">
    <property type="entry name" value="HTH-TYPE TRANSCRIPTIONAL REGULATOR"/>
    <property type="match status" value="1"/>
</dbReference>
<feature type="compositionally biased region" description="Low complexity" evidence="6">
    <location>
        <begin position="173"/>
        <end position="184"/>
    </location>
</feature>
<keyword evidence="4" id="KW-0804">Transcription</keyword>
<dbReference type="PROSITE" id="PS50931">
    <property type="entry name" value="HTH_LYSR"/>
    <property type="match status" value="1"/>
</dbReference>
<feature type="coiled-coil region" evidence="5">
    <location>
        <begin position="66"/>
        <end position="93"/>
    </location>
</feature>
<dbReference type="GO" id="GO:0043565">
    <property type="term" value="F:sequence-specific DNA binding"/>
    <property type="evidence" value="ECO:0007669"/>
    <property type="project" value="TreeGrafter"/>
</dbReference>
<dbReference type="Gene3D" id="3.40.190.290">
    <property type="match status" value="1"/>
</dbReference>
<dbReference type="InterPro" id="IPR000847">
    <property type="entry name" value="LysR_HTH_N"/>
</dbReference>
<evidence type="ECO:0000256" key="5">
    <source>
        <dbReference type="SAM" id="Coils"/>
    </source>
</evidence>
<dbReference type="GO" id="GO:0003700">
    <property type="term" value="F:DNA-binding transcription factor activity"/>
    <property type="evidence" value="ECO:0007669"/>
    <property type="project" value="InterPro"/>
</dbReference>
<sequence>MTAGHDAFHDLRFIVALAAAGSLAGAAKRLGVSPSALSRRLSGLEERLGVRLVQRTTRSLSLTPAGALYRERAERLLADLSAAEREVRGEEGALQGTLRISAPTVLGEQVVARAVASFLVAAPGVRVELELTERYVDVVKESFGAPRERAAGAGTRAPLPRPARPRRGRAARRGVGPPRGRGAR</sequence>